<dbReference type="AlphaFoldDB" id="A0A395T9E2"/>
<reference evidence="1 2" key="1">
    <citation type="journal article" date="2018" name="PLoS Pathog.">
        <title>Evolution of structural diversity of trichothecenes, a family of toxins produced by plant pathogenic and entomopathogenic fungi.</title>
        <authorList>
            <person name="Proctor R.H."/>
            <person name="McCormick S.P."/>
            <person name="Kim H.S."/>
            <person name="Cardoza R.E."/>
            <person name="Stanley A.M."/>
            <person name="Lindo L."/>
            <person name="Kelly A."/>
            <person name="Brown D.W."/>
            <person name="Lee T."/>
            <person name="Vaughan M.M."/>
            <person name="Alexander N.J."/>
            <person name="Busman M."/>
            <person name="Gutierrez S."/>
        </authorList>
    </citation>
    <scope>NUCLEOTIDE SEQUENCE [LARGE SCALE GENOMIC DNA]</scope>
    <source>
        <strain evidence="1 2">NRRL 20695</strain>
    </source>
</reference>
<organism evidence="1 2">
    <name type="scientific">Fusarium longipes</name>
    <dbReference type="NCBI Taxonomy" id="694270"/>
    <lineage>
        <taxon>Eukaryota</taxon>
        <taxon>Fungi</taxon>
        <taxon>Dikarya</taxon>
        <taxon>Ascomycota</taxon>
        <taxon>Pezizomycotina</taxon>
        <taxon>Sordariomycetes</taxon>
        <taxon>Hypocreomycetidae</taxon>
        <taxon>Hypocreales</taxon>
        <taxon>Nectriaceae</taxon>
        <taxon>Fusarium</taxon>
    </lineage>
</organism>
<name>A0A395T9E2_9HYPO</name>
<keyword evidence="2" id="KW-1185">Reference proteome</keyword>
<dbReference type="Proteomes" id="UP000266234">
    <property type="component" value="Unassembled WGS sequence"/>
</dbReference>
<sequence length="91" mass="10390">MSEQTYGVYVYTVEKRFINDQTAFYDALKRIFPGPNAYTVQEFSAELASRRGIEVAREHATKVTVMTKIEPSPGFDLQRKLQEDGVIQSEP</sequence>
<protein>
    <submittedName>
        <fullName evidence="1">Uncharacterized protein</fullName>
    </submittedName>
</protein>
<proteinExistence type="predicted"/>
<gene>
    <name evidence="1" type="ORF">FLONG3_425</name>
</gene>
<evidence type="ECO:0000313" key="1">
    <source>
        <dbReference type="EMBL" id="RGP81281.1"/>
    </source>
</evidence>
<dbReference type="EMBL" id="PXOG01000011">
    <property type="protein sequence ID" value="RGP81281.1"/>
    <property type="molecule type" value="Genomic_DNA"/>
</dbReference>
<evidence type="ECO:0000313" key="2">
    <source>
        <dbReference type="Proteomes" id="UP000266234"/>
    </source>
</evidence>
<comment type="caution">
    <text evidence="1">The sequence shown here is derived from an EMBL/GenBank/DDBJ whole genome shotgun (WGS) entry which is preliminary data.</text>
</comment>
<accession>A0A395T9E2</accession>